<dbReference type="RefSeq" id="WP_371244261.1">
    <property type="nucleotide sequence ID" value="NZ_JAHWZY010000060.1"/>
</dbReference>
<gene>
    <name evidence="2" type="ORF">KYY02_31360</name>
</gene>
<feature type="domain" description="Cupin type-2" evidence="1">
    <location>
        <begin position="44"/>
        <end position="96"/>
    </location>
</feature>
<dbReference type="Proteomes" id="UP001567537">
    <property type="component" value="Unassembled WGS sequence"/>
</dbReference>
<organism evidence="2 3">
    <name type="scientific">Streptomyces pimonensis</name>
    <dbReference type="NCBI Taxonomy" id="2860288"/>
    <lineage>
        <taxon>Bacteria</taxon>
        <taxon>Bacillati</taxon>
        <taxon>Actinomycetota</taxon>
        <taxon>Actinomycetes</taxon>
        <taxon>Kitasatosporales</taxon>
        <taxon>Streptomycetaceae</taxon>
        <taxon>Streptomyces</taxon>
    </lineage>
</organism>
<sequence>MIISTTTRAVRSTVTAEPGAGATATWTCLVRRGMLHSECEAVEHWVLEPGAVLTSTPQHGVEEALLVLEGELALATAGAEHAVRAGQLALLPHGAQVRLVAGRATVRLITVRALAAPVTDRLPPRVPELVSS</sequence>
<dbReference type="InterPro" id="IPR011051">
    <property type="entry name" value="RmlC_Cupin_sf"/>
</dbReference>
<dbReference type="EMBL" id="JAHWZY010000060">
    <property type="protein sequence ID" value="MEZ3182998.1"/>
    <property type="molecule type" value="Genomic_DNA"/>
</dbReference>
<evidence type="ECO:0000313" key="2">
    <source>
        <dbReference type="EMBL" id="MEZ3182998.1"/>
    </source>
</evidence>
<comment type="caution">
    <text evidence="2">The sequence shown here is derived from an EMBL/GenBank/DDBJ whole genome shotgun (WGS) entry which is preliminary data.</text>
</comment>
<dbReference type="InterPro" id="IPR014710">
    <property type="entry name" value="RmlC-like_jellyroll"/>
</dbReference>
<proteinExistence type="predicted"/>
<reference evidence="2 3" key="1">
    <citation type="journal article" date="2021" name="Res Sq">
        <title>Streptomyces Pimoensis sp. nov., Isolated From the Taklimakan Desert in Xinjiang, China.</title>
        <authorList>
            <person name="Zhang P."/>
            <person name="Luo X."/>
            <person name="Luo X."/>
            <person name="Liu Z."/>
            <person name="Xia Z."/>
            <person name="Wan C."/>
            <person name="zhang L."/>
        </authorList>
    </citation>
    <scope>NUCLEOTIDE SEQUENCE [LARGE SCALE GENOMIC DNA]</scope>
    <source>
        <strain evidence="2 3">TRM75549</strain>
    </source>
</reference>
<evidence type="ECO:0000313" key="3">
    <source>
        <dbReference type="Proteomes" id="UP001567537"/>
    </source>
</evidence>
<dbReference type="Pfam" id="PF07883">
    <property type="entry name" value="Cupin_2"/>
    <property type="match status" value="1"/>
</dbReference>
<dbReference type="Gene3D" id="2.60.120.10">
    <property type="entry name" value="Jelly Rolls"/>
    <property type="match status" value="1"/>
</dbReference>
<protein>
    <submittedName>
        <fullName evidence="2">Cupin domain-containing protein</fullName>
    </submittedName>
</protein>
<evidence type="ECO:0000259" key="1">
    <source>
        <dbReference type="Pfam" id="PF07883"/>
    </source>
</evidence>
<dbReference type="InterPro" id="IPR013096">
    <property type="entry name" value="Cupin_2"/>
</dbReference>
<dbReference type="SUPFAM" id="SSF51182">
    <property type="entry name" value="RmlC-like cupins"/>
    <property type="match status" value="1"/>
</dbReference>
<accession>A0ABV4J8A8</accession>
<keyword evidence="3" id="KW-1185">Reference proteome</keyword>
<name>A0ABV4J8A8_9ACTN</name>